<dbReference type="Proteomes" id="UP000176413">
    <property type="component" value="Unassembled WGS sequence"/>
</dbReference>
<evidence type="ECO:0000256" key="1">
    <source>
        <dbReference type="ARBA" id="ARBA00022448"/>
    </source>
</evidence>
<sequence length="317" mass="34944">MTRLQKIIAVFIAAALLTTGAYAFYREKSEAGPKNGTPDDKLVVAASIFPLADIVRQVGGEKVQVISILAPGMSEHTYEPTPLAVKSVQKAAMFIKIGYGLDDWTDKIAQSVDESLPIKDVSDGIVLPESEEEHGDEDVEKGVGFPDASYDPHYFLQLENGAIIAETVAGFLSAADSKNAVTYLANAERYAKTLREEDAIIKQKFAFLPNKKIVTFHDAWYYFAKHYGLEITGTFEPFAGREPSPQYLVDFIKQIREDEIKVLFTEPQFSSEAISQIADNLGIRLGVLDPIGGTAQTNSYLNLIKYNAETIYDALSQ</sequence>
<evidence type="ECO:0000256" key="3">
    <source>
        <dbReference type="RuleBase" id="RU003512"/>
    </source>
</evidence>
<dbReference type="InterPro" id="IPR006128">
    <property type="entry name" value="Lipoprotein_PsaA-like"/>
</dbReference>
<dbReference type="PRINTS" id="PR00690">
    <property type="entry name" value="ADHESNFAMILY"/>
</dbReference>
<dbReference type="GO" id="GO:0030001">
    <property type="term" value="P:metal ion transport"/>
    <property type="evidence" value="ECO:0007669"/>
    <property type="project" value="InterPro"/>
</dbReference>
<gene>
    <name evidence="4" type="ORF">A3D53_03830</name>
</gene>
<evidence type="ECO:0000256" key="2">
    <source>
        <dbReference type="ARBA" id="ARBA00022729"/>
    </source>
</evidence>
<dbReference type="EMBL" id="MFQA01000044">
    <property type="protein sequence ID" value="OGH68401.1"/>
    <property type="molecule type" value="Genomic_DNA"/>
</dbReference>
<comment type="caution">
    <text evidence="4">The sequence shown here is derived from an EMBL/GenBank/DDBJ whole genome shotgun (WGS) entry which is preliminary data.</text>
</comment>
<dbReference type="GO" id="GO:0046872">
    <property type="term" value="F:metal ion binding"/>
    <property type="evidence" value="ECO:0007669"/>
    <property type="project" value="InterPro"/>
</dbReference>
<accession>A0A1F6M9V6</accession>
<evidence type="ECO:0000313" key="5">
    <source>
        <dbReference type="Proteomes" id="UP000176413"/>
    </source>
</evidence>
<dbReference type="InterPro" id="IPR006127">
    <property type="entry name" value="ZnuA-like"/>
</dbReference>
<evidence type="ECO:0008006" key="6">
    <source>
        <dbReference type="Google" id="ProtNLM"/>
    </source>
</evidence>
<evidence type="ECO:0000313" key="4">
    <source>
        <dbReference type="EMBL" id="OGH68401.1"/>
    </source>
</evidence>
<dbReference type="InterPro" id="IPR050492">
    <property type="entry name" value="Bact_metal-bind_prot9"/>
</dbReference>
<dbReference type="AlphaFoldDB" id="A0A1F6M9V6"/>
<reference evidence="4 5" key="1">
    <citation type="journal article" date="2016" name="Nat. Commun.">
        <title>Thousands of microbial genomes shed light on interconnected biogeochemical processes in an aquifer system.</title>
        <authorList>
            <person name="Anantharaman K."/>
            <person name="Brown C.T."/>
            <person name="Hug L.A."/>
            <person name="Sharon I."/>
            <person name="Castelle C.J."/>
            <person name="Probst A.J."/>
            <person name="Thomas B.C."/>
            <person name="Singh A."/>
            <person name="Wilkins M.J."/>
            <person name="Karaoz U."/>
            <person name="Brodie E.L."/>
            <person name="Williams K.H."/>
            <person name="Hubbard S.S."/>
            <person name="Banfield J.F."/>
        </authorList>
    </citation>
    <scope>NUCLEOTIDE SEQUENCE [LARGE SCALE GENOMIC DNA]</scope>
</reference>
<dbReference type="Pfam" id="PF01297">
    <property type="entry name" value="ZnuA"/>
    <property type="match status" value="1"/>
</dbReference>
<keyword evidence="2" id="KW-0732">Signal</keyword>
<dbReference type="Gene3D" id="3.40.50.1980">
    <property type="entry name" value="Nitrogenase molybdenum iron protein domain"/>
    <property type="match status" value="2"/>
</dbReference>
<proteinExistence type="inferred from homology"/>
<dbReference type="InterPro" id="IPR006129">
    <property type="entry name" value="AdhesinB"/>
</dbReference>
<dbReference type="SUPFAM" id="SSF53807">
    <property type="entry name" value="Helical backbone' metal receptor"/>
    <property type="match status" value="1"/>
</dbReference>
<comment type="similarity">
    <text evidence="3">Belongs to the bacterial solute-binding protein 9 family.</text>
</comment>
<organism evidence="4 5">
    <name type="scientific">Candidatus Magasanikbacteria bacterium RIFCSPHIGHO2_02_FULL_45_10</name>
    <dbReference type="NCBI Taxonomy" id="1798679"/>
    <lineage>
        <taxon>Bacteria</taxon>
        <taxon>Candidatus Magasanikiibacteriota</taxon>
    </lineage>
</organism>
<dbReference type="PANTHER" id="PTHR42953">
    <property type="entry name" value="HIGH-AFFINITY ZINC UPTAKE SYSTEM PROTEIN ZNUA-RELATED"/>
    <property type="match status" value="1"/>
</dbReference>
<dbReference type="PRINTS" id="PR00691">
    <property type="entry name" value="ADHESINB"/>
</dbReference>
<name>A0A1F6M9V6_9BACT</name>
<keyword evidence="1 3" id="KW-0813">Transport</keyword>
<dbReference type="GO" id="GO:0007155">
    <property type="term" value="P:cell adhesion"/>
    <property type="evidence" value="ECO:0007669"/>
    <property type="project" value="InterPro"/>
</dbReference>
<protein>
    <recommendedName>
        <fullName evidence="6">ABC transporter substrate-binding protein</fullName>
    </recommendedName>
</protein>